<reference evidence="1 2" key="1">
    <citation type="journal article" date="2012" name="Genome Biol.">
        <title>Sequencing three crocodilian genomes to illuminate the evolution of archosaurs and amniotes.</title>
        <authorList>
            <person name="St John J.A."/>
            <person name="Braun E.L."/>
            <person name="Isberg S.R."/>
            <person name="Miles L.G."/>
            <person name="Chong A.Y."/>
            <person name="Gongora J."/>
            <person name="Dalzell P."/>
            <person name="Moran C."/>
            <person name="Bed'hom B."/>
            <person name="Abzhanov A."/>
            <person name="Burgess S.C."/>
            <person name="Cooksey A.M."/>
            <person name="Castoe T.A."/>
            <person name="Crawford N.G."/>
            <person name="Densmore L.D."/>
            <person name="Drew J.C."/>
            <person name="Edwards S.V."/>
            <person name="Faircloth B.C."/>
            <person name="Fujita M.K."/>
            <person name="Greenwold M.J."/>
            <person name="Hoffmann F.G."/>
            <person name="Howard J.M."/>
            <person name="Iguchi T."/>
            <person name="Janes D.E."/>
            <person name="Khan S.Y."/>
            <person name="Kohno S."/>
            <person name="de Koning A.J."/>
            <person name="Lance S.L."/>
            <person name="McCarthy F.M."/>
            <person name="McCormack J.E."/>
            <person name="Merchant M.E."/>
            <person name="Peterson D.G."/>
            <person name="Pollock D.D."/>
            <person name="Pourmand N."/>
            <person name="Raney B.J."/>
            <person name="Roessler K.A."/>
            <person name="Sanford J.R."/>
            <person name="Sawyer R.H."/>
            <person name="Schmidt C.J."/>
            <person name="Triplett E.W."/>
            <person name="Tuberville T.D."/>
            <person name="Venegas-Anaya M."/>
            <person name="Howard J.T."/>
            <person name="Jarvis E.D."/>
            <person name="Guillette L.J.Jr."/>
            <person name="Glenn T.C."/>
            <person name="Green R.E."/>
            <person name="Ray D.A."/>
        </authorList>
    </citation>
    <scope>NUCLEOTIDE SEQUENCE [LARGE SCALE GENOMIC DNA]</scope>
    <source>
        <strain evidence="1">KSC_2009_1</strain>
    </source>
</reference>
<gene>
    <name evidence="1" type="ORF">Y1Q_0019712</name>
</gene>
<dbReference type="Proteomes" id="UP000050525">
    <property type="component" value="Unassembled WGS sequence"/>
</dbReference>
<dbReference type="AlphaFoldDB" id="A0A151PFP8"/>
<sequence length="68" mass="7744">MALYVERFMNNVCPQWLGGHGCVGGSGTIVAGAQQRLLFPLIYLLKLFHNPLNPIVFWNFFNLSSERF</sequence>
<name>A0A151PFP8_ALLMI</name>
<organism evidence="1 2">
    <name type="scientific">Alligator mississippiensis</name>
    <name type="common">American alligator</name>
    <dbReference type="NCBI Taxonomy" id="8496"/>
    <lineage>
        <taxon>Eukaryota</taxon>
        <taxon>Metazoa</taxon>
        <taxon>Chordata</taxon>
        <taxon>Craniata</taxon>
        <taxon>Vertebrata</taxon>
        <taxon>Euteleostomi</taxon>
        <taxon>Archelosauria</taxon>
        <taxon>Archosauria</taxon>
        <taxon>Crocodylia</taxon>
        <taxon>Alligatoridae</taxon>
        <taxon>Alligatorinae</taxon>
        <taxon>Alligator</taxon>
    </lineage>
</organism>
<protein>
    <submittedName>
        <fullName evidence="1">Uncharacterized protein</fullName>
    </submittedName>
</protein>
<evidence type="ECO:0000313" key="2">
    <source>
        <dbReference type="Proteomes" id="UP000050525"/>
    </source>
</evidence>
<accession>A0A151PFP8</accession>
<dbReference type="EMBL" id="AKHW03000416">
    <property type="protein sequence ID" value="KYO47605.1"/>
    <property type="molecule type" value="Genomic_DNA"/>
</dbReference>
<comment type="caution">
    <text evidence="1">The sequence shown here is derived from an EMBL/GenBank/DDBJ whole genome shotgun (WGS) entry which is preliminary data.</text>
</comment>
<evidence type="ECO:0000313" key="1">
    <source>
        <dbReference type="EMBL" id="KYO47605.1"/>
    </source>
</evidence>
<keyword evidence="2" id="KW-1185">Reference proteome</keyword>
<proteinExistence type="predicted"/>